<evidence type="ECO:0000313" key="2">
    <source>
        <dbReference type="EMBL" id="KIZ01798.1"/>
    </source>
</evidence>
<keyword evidence="3" id="KW-1185">Reference proteome</keyword>
<dbReference type="RefSeq" id="XP_013900817.1">
    <property type="nucleotide sequence ID" value="XM_014045363.1"/>
</dbReference>
<feature type="compositionally biased region" description="Gly residues" evidence="1">
    <location>
        <begin position="145"/>
        <end position="157"/>
    </location>
</feature>
<reference evidence="2 3" key="1">
    <citation type="journal article" date="2013" name="BMC Genomics">
        <title>Reconstruction of the lipid metabolism for the microalga Monoraphidium neglectum from its genome sequence reveals characteristics suitable for biofuel production.</title>
        <authorList>
            <person name="Bogen C."/>
            <person name="Al-Dilaimi A."/>
            <person name="Albersmeier A."/>
            <person name="Wichmann J."/>
            <person name="Grundmann M."/>
            <person name="Rupp O."/>
            <person name="Lauersen K.J."/>
            <person name="Blifernez-Klassen O."/>
            <person name="Kalinowski J."/>
            <person name="Goesmann A."/>
            <person name="Mussgnug J.H."/>
            <person name="Kruse O."/>
        </authorList>
    </citation>
    <scope>NUCLEOTIDE SEQUENCE [LARGE SCALE GENOMIC DNA]</scope>
    <source>
        <strain evidence="2 3">SAG 48.87</strain>
    </source>
</reference>
<dbReference type="OrthoDB" id="547098at2759"/>
<dbReference type="EMBL" id="KK101197">
    <property type="protein sequence ID" value="KIZ01798.1"/>
    <property type="molecule type" value="Genomic_DNA"/>
</dbReference>
<accession>A0A0D2JS21</accession>
<evidence type="ECO:0000256" key="1">
    <source>
        <dbReference type="SAM" id="MobiDB-lite"/>
    </source>
</evidence>
<sequence>MRQYYVATTLVELLQALQADASGVALAVACGSRDALDEVVAALAECGSFALAVLHSDLQVSEIERRVARLKQHAQHQQQGRDKEQQGKERPAALPQQQQQQQRQQQQQQQQQPGLEQQQQGAGGGPARPPQQVGPLLGTPPAGSDGQGGGGSGGGDTGGEDPEFDAPGQASLVLAATDVCLKVLPKELLPLGLPLLIQYDIPTTKEVFTRRVSTVFGGSKERRRMQRSVVIDFVAAGELPAFRARERFSTTPVLEMPVHVPDIL</sequence>
<dbReference type="STRING" id="145388.A0A0D2JS21"/>
<dbReference type="SUPFAM" id="SSF81995">
    <property type="entry name" value="beta-sandwich domain of Sec23/24"/>
    <property type="match status" value="1"/>
</dbReference>
<evidence type="ECO:0000313" key="3">
    <source>
        <dbReference type="Proteomes" id="UP000054498"/>
    </source>
</evidence>
<name>A0A0D2JS21_9CHLO</name>
<evidence type="ECO:0008006" key="4">
    <source>
        <dbReference type="Google" id="ProtNLM"/>
    </source>
</evidence>
<organism evidence="2 3">
    <name type="scientific">Monoraphidium neglectum</name>
    <dbReference type="NCBI Taxonomy" id="145388"/>
    <lineage>
        <taxon>Eukaryota</taxon>
        <taxon>Viridiplantae</taxon>
        <taxon>Chlorophyta</taxon>
        <taxon>core chlorophytes</taxon>
        <taxon>Chlorophyceae</taxon>
        <taxon>CS clade</taxon>
        <taxon>Sphaeropleales</taxon>
        <taxon>Selenastraceae</taxon>
        <taxon>Monoraphidium</taxon>
    </lineage>
</organism>
<dbReference type="KEGG" id="mng:MNEG_6163"/>
<protein>
    <recommendedName>
        <fullName evidence="4">Helicase C-terminal domain-containing protein</fullName>
    </recommendedName>
</protein>
<dbReference type="Proteomes" id="UP000054498">
    <property type="component" value="Unassembled WGS sequence"/>
</dbReference>
<gene>
    <name evidence="2" type="ORF">MNEG_6163</name>
</gene>
<dbReference type="AlphaFoldDB" id="A0A0D2JS21"/>
<feature type="region of interest" description="Disordered" evidence="1">
    <location>
        <begin position="69"/>
        <end position="166"/>
    </location>
</feature>
<proteinExistence type="predicted"/>
<feature type="compositionally biased region" description="Basic and acidic residues" evidence="1">
    <location>
        <begin position="79"/>
        <end position="91"/>
    </location>
</feature>
<feature type="compositionally biased region" description="Low complexity" evidence="1">
    <location>
        <begin position="92"/>
        <end position="120"/>
    </location>
</feature>
<dbReference type="GeneID" id="25739039"/>